<evidence type="ECO:0000256" key="5">
    <source>
        <dbReference type="ARBA" id="ARBA00023136"/>
    </source>
</evidence>
<dbReference type="AlphaFoldDB" id="A0A438N3U4"/>
<keyword evidence="6" id="KW-0406">Ion transport</keyword>
<keyword evidence="6" id="KW-0187">Copper transport</keyword>
<dbReference type="GO" id="GO:0005375">
    <property type="term" value="F:copper ion transmembrane transporter activity"/>
    <property type="evidence" value="ECO:0007669"/>
    <property type="project" value="UniProtKB-UniRule"/>
</dbReference>
<gene>
    <name evidence="8" type="ORF">B0A52_05548</name>
</gene>
<organism evidence="8 9">
    <name type="scientific">Exophiala mesophila</name>
    <name type="common">Black yeast-like fungus</name>
    <dbReference type="NCBI Taxonomy" id="212818"/>
    <lineage>
        <taxon>Eukaryota</taxon>
        <taxon>Fungi</taxon>
        <taxon>Dikarya</taxon>
        <taxon>Ascomycota</taxon>
        <taxon>Pezizomycotina</taxon>
        <taxon>Eurotiomycetes</taxon>
        <taxon>Chaetothyriomycetidae</taxon>
        <taxon>Chaetothyriales</taxon>
        <taxon>Herpotrichiellaceae</taxon>
        <taxon>Exophiala</taxon>
    </lineage>
</organism>
<comment type="subcellular location">
    <subcellularLocation>
        <location evidence="1 6">Membrane</location>
        <topology evidence="1 6">Multi-pass membrane protein</topology>
    </subcellularLocation>
</comment>
<proteinExistence type="inferred from homology"/>
<dbReference type="Proteomes" id="UP000288859">
    <property type="component" value="Unassembled WGS sequence"/>
</dbReference>
<evidence type="ECO:0000256" key="1">
    <source>
        <dbReference type="ARBA" id="ARBA00004141"/>
    </source>
</evidence>
<accession>A0A438N3U4</accession>
<feature type="compositionally biased region" description="Low complexity" evidence="7">
    <location>
        <begin position="1"/>
        <end position="27"/>
    </location>
</feature>
<reference evidence="8 9" key="1">
    <citation type="submission" date="2017-03" db="EMBL/GenBank/DDBJ databases">
        <title>Genomes of endolithic fungi from Antarctica.</title>
        <authorList>
            <person name="Coleine C."/>
            <person name="Masonjones S."/>
            <person name="Stajich J.E."/>
        </authorList>
    </citation>
    <scope>NUCLEOTIDE SEQUENCE [LARGE SCALE GENOMIC DNA]</scope>
    <source>
        <strain evidence="8 9">CCFEE 6314</strain>
    </source>
</reference>
<keyword evidence="6" id="KW-0186">Copper</keyword>
<evidence type="ECO:0000256" key="4">
    <source>
        <dbReference type="ARBA" id="ARBA00022989"/>
    </source>
</evidence>
<comment type="similarity">
    <text evidence="2 6">Belongs to the copper transporter (Ctr) (TC 1.A.56) family. SLC31A subfamily.</text>
</comment>
<evidence type="ECO:0000313" key="8">
    <source>
        <dbReference type="EMBL" id="RVX70215.1"/>
    </source>
</evidence>
<keyword evidence="6" id="KW-0813">Transport</keyword>
<keyword evidence="4 6" id="KW-1133">Transmembrane helix</keyword>
<feature type="transmembrane region" description="Helical" evidence="6">
    <location>
        <begin position="152"/>
        <end position="171"/>
    </location>
</feature>
<comment type="caution">
    <text evidence="8">The sequence shown here is derived from an EMBL/GenBank/DDBJ whole genome shotgun (WGS) entry which is preliminary data.</text>
</comment>
<feature type="transmembrane region" description="Helical" evidence="6">
    <location>
        <begin position="63"/>
        <end position="83"/>
    </location>
</feature>
<evidence type="ECO:0000313" key="9">
    <source>
        <dbReference type="Proteomes" id="UP000288859"/>
    </source>
</evidence>
<dbReference type="InterPro" id="IPR007274">
    <property type="entry name" value="Cop_transporter"/>
</dbReference>
<dbReference type="VEuPathDB" id="FungiDB:PV10_08296"/>
<dbReference type="PANTHER" id="PTHR12483:SF73">
    <property type="entry name" value="COPPER TRANSPORT PROTEIN CTR3"/>
    <property type="match status" value="1"/>
</dbReference>
<feature type="transmembrane region" description="Helical" evidence="6">
    <location>
        <begin position="177"/>
        <end position="195"/>
    </location>
</feature>
<name>A0A438N3U4_EXOME</name>
<dbReference type="PANTHER" id="PTHR12483">
    <property type="entry name" value="SOLUTE CARRIER FAMILY 31 COPPER TRANSPORTERS"/>
    <property type="match status" value="1"/>
</dbReference>
<sequence length="216" mass="23880">MDMSSMTMTSEVTSTGTMSMPTGSSAAAGGGMSMGGGCKISMTWNWTTIDACFISKSWRITSAGMFAGSCIGVVFLVISLEFLRRAQREYDAYLRRVDRRATGPVQSSPPSSETENQKNKTASPVTRAILGDATQRLHINPIILVQRQLIRALIHMFQFGVAYFVMLLAMYYNVEGYIIICIFIGAFLGSFIFTWDQLLEEFKRNRQPPDVTGCCG</sequence>
<feature type="compositionally biased region" description="Polar residues" evidence="7">
    <location>
        <begin position="104"/>
        <end position="122"/>
    </location>
</feature>
<keyword evidence="3 6" id="KW-0812">Transmembrane</keyword>
<evidence type="ECO:0000256" key="6">
    <source>
        <dbReference type="RuleBase" id="RU367022"/>
    </source>
</evidence>
<keyword evidence="5 6" id="KW-0472">Membrane</keyword>
<dbReference type="GO" id="GO:0016020">
    <property type="term" value="C:membrane"/>
    <property type="evidence" value="ECO:0007669"/>
    <property type="project" value="UniProtKB-SubCell"/>
</dbReference>
<dbReference type="Pfam" id="PF04145">
    <property type="entry name" value="Ctr"/>
    <property type="match status" value="1"/>
</dbReference>
<dbReference type="OrthoDB" id="161814at2759"/>
<evidence type="ECO:0000256" key="2">
    <source>
        <dbReference type="ARBA" id="ARBA00006921"/>
    </source>
</evidence>
<evidence type="ECO:0000256" key="7">
    <source>
        <dbReference type="SAM" id="MobiDB-lite"/>
    </source>
</evidence>
<feature type="region of interest" description="Disordered" evidence="7">
    <location>
        <begin position="101"/>
        <end position="122"/>
    </location>
</feature>
<protein>
    <recommendedName>
        <fullName evidence="6">Copper transport protein</fullName>
    </recommendedName>
</protein>
<feature type="region of interest" description="Disordered" evidence="7">
    <location>
        <begin position="1"/>
        <end position="28"/>
    </location>
</feature>
<dbReference type="EMBL" id="NAJM01000024">
    <property type="protein sequence ID" value="RVX70215.1"/>
    <property type="molecule type" value="Genomic_DNA"/>
</dbReference>
<evidence type="ECO:0000256" key="3">
    <source>
        <dbReference type="ARBA" id="ARBA00022692"/>
    </source>
</evidence>